<keyword evidence="4" id="KW-1185">Reference proteome</keyword>
<evidence type="ECO:0000313" key="4">
    <source>
        <dbReference type="Proteomes" id="UP001193035"/>
    </source>
</evidence>
<accession>A0ABY2WS33</accession>
<gene>
    <name evidence="3" type="ORF">FGK63_20430</name>
</gene>
<dbReference type="EMBL" id="VCPD01000012">
    <property type="protein sequence ID" value="TMV02597.1"/>
    <property type="molecule type" value="Genomic_DNA"/>
</dbReference>
<name>A0ABY2WS33_9RHOB</name>
<evidence type="ECO:0000256" key="1">
    <source>
        <dbReference type="SAM" id="MobiDB-lite"/>
    </source>
</evidence>
<protein>
    <submittedName>
        <fullName evidence="3">Replication protein C</fullName>
    </submittedName>
</protein>
<evidence type="ECO:0000313" key="3">
    <source>
        <dbReference type="EMBL" id="TMV02597.1"/>
    </source>
</evidence>
<reference evidence="3 4" key="1">
    <citation type="submission" date="2019-05" db="EMBL/GenBank/DDBJ databases">
        <title>Ruegeria sp. nov., isolated from tidal flat.</title>
        <authorList>
            <person name="Kim W."/>
        </authorList>
    </citation>
    <scope>NUCLEOTIDE SEQUENCE [LARGE SCALE GENOMIC DNA]</scope>
    <source>
        <strain evidence="3 4">CAU 1488</strain>
    </source>
</reference>
<dbReference type="RefSeq" id="WP_138845780.1">
    <property type="nucleotide sequence ID" value="NZ_VCPD01000012.1"/>
</dbReference>
<feature type="domain" description="Plasmid replication protein C N-terminal" evidence="2">
    <location>
        <begin position="15"/>
        <end position="173"/>
    </location>
</feature>
<evidence type="ECO:0000259" key="2">
    <source>
        <dbReference type="Pfam" id="PF03428"/>
    </source>
</evidence>
<comment type="caution">
    <text evidence="3">The sequence shown here is derived from an EMBL/GenBank/DDBJ whole genome shotgun (WGS) entry which is preliminary data.</text>
</comment>
<feature type="region of interest" description="Disordered" evidence="1">
    <location>
        <begin position="217"/>
        <end position="251"/>
    </location>
</feature>
<feature type="compositionally biased region" description="Basic and acidic residues" evidence="1">
    <location>
        <begin position="230"/>
        <end position="245"/>
    </location>
</feature>
<sequence>MRTVSNFAPSGAARSSTGQGSSAPKWLQLRALEEAREPLGLRATSISILRAMLSFMSADRISEIADDHHIVYASNAAIAGRAHVSIQTVERHIARLVDLKIIQRITAANGKRWVRRNGAGQVILVSGLSLLPLAARHAEFTALAGEYRRMQEALQVLRDQCTLALTRLQGTIADGIHDLLDRARRILRRRPQQDVLQDLLDEINELVSVENSQSETIKPIKLRGGNSGTEGHKEHSLNPDSKKENSSQIQISSDQMEYAFPRLCSELKFARDQAHCGRLMDTIADQLRLGETWSAMKATHGPATCFMTLGYILQRAEGIQSHRAYLASLISKIERGEMEPTALLRPQKLGQGV</sequence>
<proteinExistence type="predicted"/>
<dbReference type="InterPro" id="IPR005090">
    <property type="entry name" value="RepC_N"/>
</dbReference>
<dbReference type="Proteomes" id="UP001193035">
    <property type="component" value="Unassembled WGS sequence"/>
</dbReference>
<dbReference type="Pfam" id="PF03428">
    <property type="entry name" value="RP-C"/>
    <property type="match status" value="1"/>
</dbReference>
<organism evidence="3 4">
    <name type="scientific">Ruegeria sediminis</name>
    <dbReference type="NCBI Taxonomy" id="2583820"/>
    <lineage>
        <taxon>Bacteria</taxon>
        <taxon>Pseudomonadati</taxon>
        <taxon>Pseudomonadota</taxon>
        <taxon>Alphaproteobacteria</taxon>
        <taxon>Rhodobacterales</taxon>
        <taxon>Roseobacteraceae</taxon>
        <taxon>Ruegeria</taxon>
    </lineage>
</organism>
<feature type="region of interest" description="Disordered" evidence="1">
    <location>
        <begin position="1"/>
        <end position="22"/>
    </location>
</feature>